<gene>
    <name evidence="2" type="ORF">PR048_000586</name>
</gene>
<proteinExistence type="predicted"/>
<name>A0ABQ9IF66_9NEOP</name>
<protein>
    <submittedName>
        <fullName evidence="2">Uncharacterized protein</fullName>
    </submittedName>
</protein>
<dbReference type="Proteomes" id="UP001159363">
    <property type="component" value="Chromosome 1"/>
</dbReference>
<evidence type="ECO:0000256" key="1">
    <source>
        <dbReference type="SAM" id="MobiDB-lite"/>
    </source>
</evidence>
<reference evidence="2 3" key="1">
    <citation type="submission" date="2023-02" db="EMBL/GenBank/DDBJ databases">
        <title>LHISI_Scaffold_Assembly.</title>
        <authorList>
            <person name="Stuart O.P."/>
            <person name="Cleave R."/>
            <person name="Magrath M.J.L."/>
            <person name="Mikheyev A.S."/>
        </authorList>
    </citation>
    <scope>NUCLEOTIDE SEQUENCE [LARGE SCALE GENOMIC DNA]</scope>
    <source>
        <strain evidence="2">Daus_M_001</strain>
        <tissue evidence="2">Leg muscle</tissue>
    </source>
</reference>
<feature type="region of interest" description="Disordered" evidence="1">
    <location>
        <begin position="309"/>
        <end position="345"/>
    </location>
</feature>
<accession>A0ABQ9IF66</accession>
<evidence type="ECO:0000313" key="3">
    <source>
        <dbReference type="Proteomes" id="UP001159363"/>
    </source>
</evidence>
<dbReference type="EMBL" id="JARBHB010000001">
    <property type="protein sequence ID" value="KAJ8895261.1"/>
    <property type="molecule type" value="Genomic_DNA"/>
</dbReference>
<comment type="caution">
    <text evidence="2">The sequence shown here is derived from an EMBL/GenBank/DDBJ whole genome shotgun (WGS) entry which is preliminary data.</text>
</comment>
<keyword evidence="3" id="KW-1185">Reference proteome</keyword>
<sequence>MYVILNVEVLRADEGEARRVWSSAAMQGPAETEDPRETPLTSSIVRHDSYITKSGGEPSGNRTRFALNGGEYKKMPPPPPRRSGFNSCSAHSGFSQVGVMPDDDTGRRVFSGISRIHLSLHSGRAPYTLLASSSSAFKSSILGANTVRSRFCMPTCSMAGRAATRMLPACCWLLASASTSRRAALETRSLAAPLTPAGIDSCLFTVQSPPSASLNHHQHPPVPCSRLSQPFPSARHHTDGGYSSALGLLSRCQYRENVLVSKLYRVSRKCSIDPFLFVISSNFSEALFKVSEEIWEALNIKVLRADEGEVSSPGMKGRSKREIRKKTRRPAASSGTIPTCENPEWTGRELKPVRLGKRRAV</sequence>
<feature type="compositionally biased region" description="Basic residues" evidence="1">
    <location>
        <begin position="317"/>
        <end position="329"/>
    </location>
</feature>
<evidence type="ECO:0000313" key="2">
    <source>
        <dbReference type="EMBL" id="KAJ8895261.1"/>
    </source>
</evidence>
<organism evidence="2 3">
    <name type="scientific">Dryococelus australis</name>
    <dbReference type="NCBI Taxonomy" id="614101"/>
    <lineage>
        <taxon>Eukaryota</taxon>
        <taxon>Metazoa</taxon>
        <taxon>Ecdysozoa</taxon>
        <taxon>Arthropoda</taxon>
        <taxon>Hexapoda</taxon>
        <taxon>Insecta</taxon>
        <taxon>Pterygota</taxon>
        <taxon>Neoptera</taxon>
        <taxon>Polyneoptera</taxon>
        <taxon>Phasmatodea</taxon>
        <taxon>Verophasmatodea</taxon>
        <taxon>Anareolatae</taxon>
        <taxon>Phasmatidae</taxon>
        <taxon>Eurycanthinae</taxon>
        <taxon>Dryococelus</taxon>
    </lineage>
</organism>